<organism evidence="1 2">
    <name type="scientific">Rhodoferax ferrireducens</name>
    <dbReference type="NCBI Taxonomy" id="192843"/>
    <lineage>
        <taxon>Bacteria</taxon>
        <taxon>Pseudomonadati</taxon>
        <taxon>Pseudomonadota</taxon>
        <taxon>Betaproteobacteria</taxon>
        <taxon>Burkholderiales</taxon>
        <taxon>Comamonadaceae</taxon>
        <taxon>Rhodoferax</taxon>
    </lineage>
</organism>
<gene>
    <name evidence="1" type="ORF">BWK72_18490</name>
</gene>
<reference evidence="1 2" key="1">
    <citation type="submission" date="2017-01" db="EMBL/GenBank/DDBJ databases">
        <title>Novel large sulfur bacteria in the metagenomes of groundwater-fed chemosynthetic microbial mats in the Lake Huron basin.</title>
        <authorList>
            <person name="Sharrar A.M."/>
            <person name="Flood B.E."/>
            <person name="Bailey J.V."/>
            <person name="Jones D.S."/>
            <person name="Biddanda B."/>
            <person name="Ruberg S.A."/>
            <person name="Marcus D.N."/>
            <person name="Dick G.J."/>
        </authorList>
    </citation>
    <scope>NUCLEOTIDE SEQUENCE [LARGE SCALE GENOMIC DNA]</scope>
    <source>
        <strain evidence="1">A7</strain>
    </source>
</reference>
<comment type="caution">
    <text evidence="1">The sequence shown here is derived from an EMBL/GenBank/DDBJ whole genome shotgun (WGS) entry which is preliminary data.</text>
</comment>
<evidence type="ECO:0000313" key="2">
    <source>
        <dbReference type="Proteomes" id="UP000192505"/>
    </source>
</evidence>
<dbReference type="AlphaFoldDB" id="A0A1W9KPP4"/>
<accession>A0A1W9KPP4</accession>
<sequence length="126" mass="13848">MPPAPAVVVASNQTTTTPAPVVAASDGPAPMTRSEIASCFAGLRDWDVERWKKALSSPDDWLQACQQRKGTRGRGGYESTWWPVCIAAAMVERRDTTVKLVSARFKAMGPLKPWRDAWENNYPEAA</sequence>
<dbReference type="Proteomes" id="UP000192505">
    <property type="component" value="Unassembled WGS sequence"/>
</dbReference>
<proteinExistence type="predicted"/>
<name>A0A1W9KPP4_9BURK</name>
<protein>
    <submittedName>
        <fullName evidence="1">Uncharacterized protein</fullName>
    </submittedName>
</protein>
<dbReference type="EMBL" id="MTEI01000021">
    <property type="protein sequence ID" value="OQW86145.1"/>
    <property type="molecule type" value="Genomic_DNA"/>
</dbReference>
<evidence type="ECO:0000313" key="1">
    <source>
        <dbReference type="EMBL" id="OQW86145.1"/>
    </source>
</evidence>